<evidence type="ECO:0000313" key="2">
    <source>
        <dbReference type="Proteomes" id="UP001523392"/>
    </source>
</evidence>
<sequence length="79" mass="8931">MRPLLLVIACAMLNGCDTGWSDASNCAHYLSAEASEEQCQLLLAARREQDAGTGRIIDEIRRERWQDFDSLTRDRGRGF</sequence>
<comment type="caution">
    <text evidence="1">The sequence shown here is derived from an EMBL/GenBank/DDBJ whole genome shotgun (WGS) entry which is preliminary data.</text>
</comment>
<gene>
    <name evidence="1" type="ORF">JYK14_13870</name>
</gene>
<dbReference type="EMBL" id="JAFIRR010000084">
    <property type="protein sequence ID" value="MCO6417244.1"/>
    <property type="molecule type" value="Genomic_DNA"/>
</dbReference>
<name>A0ABT1D5V0_9PROT</name>
<organism evidence="1 2">
    <name type="scientific">Siccirubricoccus soli</name>
    <dbReference type="NCBI Taxonomy" id="2899147"/>
    <lineage>
        <taxon>Bacteria</taxon>
        <taxon>Pseudomonadati</taxon>
        <taxon>Pseudomonadota</taxon>
        <taxon>Alphaproteobacteria</taxon>
        <taxon>Acetobacterales</taxon>
        <taxon>Roseomonadaceae</taxon>
        <taxon>Siccirubricoccus</taxon>
    </lineage>
</organism>
<proteinExistence type="predicted"/>
<dbReference type="Proteomes" id="UP001523392">
    <property type="component" value="Unassembled WGS sequence"/>
</dbReference>
<accession>A0ABT1D5V0</accession>
<protein>
    <recommendedName>
        <fullName evidence="3">Lipoprotein</fullName>
    </recommendedName>
</protein>
<keyword evidence="2" id="KW-1185">Reference proteome</keyword>
<evidence type="ECO:0008006" key="3">
    <source>
        <dbReference type="Google" id="ProtNLM"/>
    </source>
</evidence>
<evidence type="ECO:0000313" key="1">
    <source>
        <dbReference type="EMBL" id="MCO6417244.1"/>
    </source>
</evidence>
<dbReference type="RefSeq" id="WP_252953872.1">
    <property type="nucleotide sequence ID" value="NZ_JAFIRR010000084.1"/>
</dbReference>
<reference evidence="1 2" key="1">
    <citation type="submission" date="2021-12" db="EMBL/GenBank/DDBJ databases">
        <title>Siccirubricoccus leaddurans sp. nov., a high concentration Zn2+ tolerance bacterium.</title>
        <authorList>
            <person name="Cao Y."/>
        </authorList>
    </citation>
    <scope>NUCLEOTIDE SEQUENCE [LARGE SCALE GENOMIC DNA]</scope>
    <source>
        <strain evidence="1 2">KC 17139</strain>
    </source>
</reference>